<comment type="caution">
    <text evidence="1">The sequence shown here is derived from an EMBL/GenBank/DDBJ whole genome shotgun (WGS) entry which is preliminary data.</text>
</comment>
<gene>
    <name evidence="1" type="ORF">RFULGI_LOCUS4603</name>
</gene>
<accession>A0A9N9FNG8</accession>
<proteinExistence type="predicted"/>
<sequence length="203" mass="23296">MPMQEIDTIGEDMYTQETSLSMGHITRSNTSITHEMFNMTSFDASNPSLNYEELTTNDDKKFQNDIYFKDNIEKFTHFTPSVDEDATASQLLELLREKTCSTIVDDDLFSTQLTTGNQYQKEYTTNTSSQGSNAAISEDHLPQSSKEYLGGHYVEKVLIWSAAQGWEAKQRAPWHWIHTIETGLDILVHMVFVMWHVKVLNNL</sequence>
<dbReference type="OrthoDB" id="2375596at2759"/>
<evidence type="ECO:0000313" key="2">
    <source>
        <dbReference type="Proteomes" id="UP000789396"/>
    </source>
</evidence>
<name>A0A9N9FNG8_9GLOM</name>
<dbReference type="EMBL" id="CAJVPZ010004668">
    <property type="protein sequence ID" value="CAG8549868.1"/>
    <property type="molecule type" value="Genomic_DNA"/>
</dbReference>
<protein>
    <submittedName>
        <fullName evidence="1">18954_t:CDS:1</fullName>
    </submittedName>
</protein>
<dbReference type="Proteomes" id="UP000789396">
    <property type="component" value="Unassembled WGS sequence"/>
</dbReference>
<organism evidence="1 2">
    <name type="scientific">Racocetra fulgida</name>
    <dbReference type="NCBI Taxonomy" id="60492"/>
    <lineage>
        <taxon>Eukaryota</taxon>
        <taxon>Fungi</taxon>
        <taxon>Fungi incertae sedis</taxon>
        <taxon>Mucoromycota</taxon>
        <taxon>Glomeromycotina</taxon>
        <taxon>Glomeromycetes</taxon>
        <taxon>Diversisporales</taxon>
        <taxon>Gigasporaceae</taxon>
        <taxon>Racocetra</taxon>
    </lineage>
</organism>
<keyword evidence="2" id="KW-1185">Reference proteome</keyword>
<reference evidence="1" key="1">
    <citation type="submission" date="2021-06" db="EMBL/GenBank/DDBJ databases">
        <authorList>
            <person name="Kallberg Y."/>
            <person name="Tangrot J."/>
            <person name="Rosling A."/>
        </authorList>
    </citation>
    <scope>NUCLEOTIDE SEQUENCE</scope>
    <source>
        <strain evidence="1">IN212</strain>
    </source>
</reference>
<dbReference type="AlphaFoldDB" id="A0A9N9FNG8"/>
<evidence type="ECO:0000313" key="1">
    <source>
        <dbReference type="EMBL" id="CAG8549868.1"/>
    </source>
</evidence>